<evidence type="ECO:0000256" key="1">
    <source>
        <dbReference type="ARBA" id="ARBA00023125"/>
    </source>
</evidence>
<reference evidence="3 4" key="1">
    <citation type="submission" date="2013-04" db="EMBL/GenBank/DDBJ databases">
        <title>Oceanococcus atlanticus 22II-S10r2 Genome Sequencing.</title>
        <authorList>
            <person name="Lai Q."/>
            <person name="Li G."/>
            <person name="Shao Z."/>
        </authorList>
    </citation>
    <scope>NUCLEOTIDE SEQUENCE [LARGE SCALE GENOMIC DNA]</scope>
    <source>
        <strain evidence="3 4">22II-S10r2</strain>
    </source>
</reference>
<accession>A0A1Y1SAT3</accession>
<dbReference type="Proteomes" id="UP000192342">
    <property type="component" value="Unassembled WGS sequence"/>
</dbReference>
<dbReference type="InterPro" id="IPR047057">
    <property type="entry name" value="MerR_fam"/>
</dbReference>
<keyword evidence="4" id="KW-1185">Reference proteome</keyword>
<dbReference type="PANTHER" id="PTHR30204:SF93">
    <property type="entry name" value="HTH MERR-TYPE DOMAIN-CONTAINING PROTEIN"/>
    <property type="match status" value="1"/>
</dbReference>
<feature type="domain" description="HTH merR-type" evidence="2">
    <location>
        <begin position="13"/>
        <end position="73"/>
    </location>
</feature>
<name>A0A1Y1SAT3_9GAMM</name>
<evidence type="ECO:0000313" key="3">
    <source>
        <dbReference type="EMBL" id="ORE85519.1"/>
    </source>
</evidence>
<dbReference type="PANTHER" id="PTHR30204">
    <property type="entry name" value="REDOX-CYCLING DRUG-SENSING TRANSCRIPTIONAL ACTIVATOR SOXR"/>
    <property type="match status" value="1"/>
</dbReference>
<dbReference type="RefSeq" id="WP_083563172.1">
    <property type="nucleotide sequence ID" value="NZ_AQQV01000004.1"/>
</dbReference>
<dbReference type="SUPFAM" id="SSF46955">
    <property type="entry name" value="Putative DNA-binding domain"/>
    <property type="match status" value="1"/>
</dbReference>
<proteinExistence type="predicted"/>
<dbReference type="AlphaFoldDB" id="A0A1Y1SAT3"/>
<dbReference type="EMBL" id="AQQV01000004">
    <property type="protein sequence ID" value="ORE85519.1"/>
    <property type="molecule type" value="Genomic_DNA"/>
</dbReference>
<dbReference type="Pfam" id="PF13411">
    <property type="entry name" value="MerR_1"/>
    <property type="match status" value="1"/>
</dbReference>
<dbReference type="GO" id="GO:0003700">
    <property type="term" value="F:DNA-binding transcription factor activity"/>
    <property type="evidence" value="ECO:0007669"/>
    <property type="project" value="InterPro"/>
</dbReference>
<keyword evidence="1" id="KW-0238">DNA-binding</keyword>
<comment type="caution">
    <text evidence="3">The sequence shown here is derived from an EMBL/GenBank/DDBJ whole genome shotgun (WGS) entry which is preliminary data.</text>
</comment>
<organism evidence="3 4">
    <name type="scientific">Oceanococcus atlanticus</name>
    <dbReference type="NCBI Taxonomy" id="1317117"/>
    <lineage>
        <taxon>Bacteria</taxon>
        <taxon>Pseudomonadati</taxon>
        <taxon>Pseudomonadota</taxon>
        <taxon>Gammaproteobacteria</taxon>
        <taxon>Chromatiales</taxon>
        <taxon>Oceanococcaceae</taxon>
        <taxon>Oceanococcus</taxon>
    </lineage>
</organism>
<dbReference type="SMART" id="SM00422">
    <property type="entry name" value="HTH_MERR"/>
    <property type="match status" value="1"/>
</dbReference>
<protein>
    <submittedName>
        <fullName evidence="3">MerR family transcriptional regulator</fullName>
    </submittedName>
</protein>
<evidence type="ECO:0000259" key="2">
    <source>
        <dbReference type="PROSITE" id="PS50937"/>
    </source>
</evidence>
<dbReference type="InterPro" id="IPR000551">
    <property type="entry name" value="MerR-type_HTH_dom"/>
</dbReference>
<dbReference type="PROSITE" id="PS50937">
    <property type="entry name" value="HTH_MERR_2"/>
    <property type="match status" value="1"/>
</dbReference>
<dbReference type="OrthoDB" id="9808480at2"/>
<dbReference type="GO" id="GO:0003677">
    <property type="term" value="F:DNA binding"/>
    <property type="evidence" value="ECO:0007669"/>
    <property type="project" value="UniProtKB-KW"/>
</dbReference>
<dbReference type="STRING" id="1317117.ATO7_14893"/>
<gene>
    <name evidence="3" type="ORF">ATO7_14893</name>
</gene>
<evidence type="ECO:0000313" key="4">
    <source>
        <dbReference type="Proteomes" id="UP000192342"/>
    </source>
</evidence>
<sequence>MSGLRMKDLVAQTGASREAIRYYINEGLLPEPRRTSRNMAWYSQEHVSRVRYIRALQEQHYLPLKAIRAVLDGHGADQFSAQQLRQFEVLRRREAAGHVGEVRKRFSAVASELGLTDEEQQAARELGFVNDDGSLGPADEELVRIWAAMRNEGLTPERGFGPADMASIQRAVDVLLASEIDIFTARLNDMDDDELGRVLDRIIPNINRAFALLHERRLRQFLQQITQQQKGDTA</sequence>
<dbReference type="Gene3D" id="1.10.1660.10">
    <property type="match status" value="1"/>
</dbReference>
<dbReference type="InterPro" id="IPR009061">
    <property type="entry name" value="DNA-bd_dom_put_sf"/>
</dbReference>